<comment type="caution">
    <text evidence="2">The sequence shown here is derived from an EMBL/GenBank/DDBJ whole genome shotgun (WGS) entry which is preliminary data.</text>
</comment>
<dbReference type="InParanoid" id="N1JHA7"/>
<evidence type="ECO:0000313" key="3">
    <source>
        <dbReference type="Proteomes" id="UP000015441"/>
    </source>
</evidence>
<feature type="region of interest" description="Disordered" evidence="1">
    <location>
        <begin position="215"/>
        <end position="252"/>
    </location>
</feature>
<keyword evidence="3" id="KW-1185">Reference proteome</keyword>
<dbReference type="AlphaFoldDB" id="N1JHA7"/>
<sequence length="261" mass="29795">MPFSRLPRQLLGTTEVVRPRHKTILLFQTNTRIRHASSKSKKQLVLEKPAKFNPPSHGARLRKPGIKYSGPPLTAEDIARQGSKKYPNMMPPEGTFMHWFIHNRGLHLWLSLVRLSFIGTLTSLAVTVFVTNFKRNSPFADMLPDWYSLFLHPITFWRTLTEVIKLDTVRVSEETAARRKERVEEVSKRAAFKKAHGLSENAGLGAWVSSTNNDTNSLDGQVKTQNGEVPDMSSQEPKLESQSEIKEGQERRPIKKWLGIW</sequence>
<dbReference type="eggNOG" id="ENOG502S0PN">
    <property type="taxonomic scope" value="Eukaryota"/>
</dbReference>
<organism evidence="2 3">
    <name type="scientific">Blumeria graminis f. sp. hordei (strain DH14)</name>
    <name type="common">Barley powdery mildew</name>
    <name type="synonym">Oidium monilioides f. sp. hordei</name>
    <dbReference type="NCBI Taxonomy" id="546991"/>
    <lineage>
        <taxon>Eukaryota</taxon>
        <taxon>Fungi</taxon>
        <taxon>Dikarya</taxon>
        <taxon>Ascomycota</taxon>
        <taxon>Pezizomycotina</taxon>
        <taxon>Leotiomycetes</taxon>
        <taxon>Erysiphales</taxon>
        <taxon>Erysiphaceae</taxon>
        <taxon>Blumeria</taxon>
        <taxon>Blumeria hordei</taxon>
    </lineage>
</organism>
<accession>N1JHA7</accession>
<dbReference type="Proteomes" id="UP000015441">
    <property type="component" value="Unassembled WGS sequence"/>
</dbReference>
<dbReference type="OrthoDB" id="5397827at2759"/>
<dbReference type="STRING" id="546991.N1JHA7"/>
<protein>
    <submittedName>
        <fullName evidence="2">Uncharacterized protein</fullName>
    </submittedName>
</protein>
<dbReference type="EMBL" id="CAUH01003462">
    <property type="protein sequence ID" value="CCU77257.1"/>
    <property type="molecule type" value="Genomic_DNA"/>
</dbReference>
<feature type="compositionally biased region" description="Polar residues" evidence="1">
    <location>
        <begin position="215"/>
        <end position="236"/>
    </location>
</feature>
<evidence type="ECO:0000256" key="1">
    <source>
        <dbReference type="SAM" id="MobiDB-lite"/>
    </source>
</evidence>
<dbReference type="HOGENOM" id="CLU_061830_1_0_1"/>
<proteinExistence type="predicted"/>
<evidence type="ECO:0000313" key="2">
    <source>
        <dbReference type="EMBL" id="CCU77257.1"/>
    </source>
</evidence>
<reference evidence="2 3" key="1">
    <citation type="journal article" date="2010" name="Science">
        <title>Genome expansion and gene loss in powdery mildew fungi reveal tradeoffs in extreme parasitism.</title>
        <authorList>
            <person name="Spanu P.D."/>
            <person name="Abbott J.C."/>
            <person name="Amselem J."/>
            <person name="Burgis T.A."/>
            <person name="Soanes D.M."/>
            <person name="Stueber K."/>
            <person name="Ver Loren van Themaat E."/>
            <person name="Brown J.K.M."/>
            <person name="Butcher S.A."/>
            <person name="Gurr S.J."/>
            <person name="Lebrun M.-H."/>
            <person name="Ridout C.J."/>
            <person name="Schulze-Lefert P."/>
            <person name="Talbot N.J."/>
            <person name="Ahmadinejad N."/>
            <person name="Ametz C."/>
            <person name="Barton G.R."/>
            <person name="Benjdia M."/>
            <person name="Bidzinski P."/>
            <person name="Bindschedler L.V."/>
            <person name="Both M."/>
            <person name="Brewer M.T."/>
            <person name="Cadle-Davidson L."/>
            <person name="Cadle-Davidson M.M."/>
            <person name="Collemare J."/>
            <person name="Cramer R."/>
            <person name="Frenkel O."/>
            <person name="Godfrey D."/>
            <person name="Harriman J."/>
            <person name="Hoede C."/>
            <person name="King B.C."/>
            <person name="Klages S."/>
            <person name="Kleemann J."/>
            <person name="Knoll D."/>
            <person name="Koti P.S."/>
            <person name="Kreplak J."/>
            <person name="Lopez-Ruiz F.J."/>
            <person name="Lu X."/>
            <person name="Maekawa T."/>
            <person name="Mahanil S."/>
            <person name="Micali C."/>
            <person name="Milgroom M.G."/>
            <person name="Montana G."/>
            <person name="Noir S."/>
            <person name="O'Connell R.J."/>
            <person name="Oberhaensli S."/>
            <person name="Parlange F."/>
            <person name="Pedersen C."/>
            <person name="Quesneville H."/>
            <person name="Reinhardt R."/>
            <person name="Rott M."/>
            <person name="Sacristan S."/>
            <person name="Schmidt S.M."/>
            <person name="Schoen M."/>
            <person name="Skamnioti P."/>
            <person name="Sommer H."/>
            <person name="Stephens A."/>
            <person name="Takahara H."/>
            <person name="Thordal-Christensen H."/>
            <person name="Vigouroux M."/>
            <person name="Wessling R."/>
            <person name="Wicker T."/>
            <person name="Panstruga R."/>
        </authorList>
    </citation>
    <scope>NUCLEOTIDE SEQUENCE [LARGE SCALE GENOMIC DNA]</scope>
    <source>
        <strain evidence="2">DH14</strain>
    </source>
</reference>
<name>N1JHA7_BLUG1</name>
<feature type="compositionally biased region" description="Basic and acidic residues" evidence="1">
    <location>
        <begin position="237"/>
        <end position="252"/>
    </location>
</feature>
<gene>
    <name evidence="2" type="ORF">BGHDH14_bgh03559</name>
</gene>